<name>A0A511X1H7_9BACI</name>
<feature type="transmembrane region" description="Helical" evidence="1">
    <location>
        <begin position="34"/>
        <end position="58"/>
    </location>
</feature>
<gene>
    <name evidence="2" type="ORF">HAL01_12730</name>
</gene>
<proteinExistence type="predicted"/>
<keyword evidence="1" id="KW-0812">Transmembrane</keyword>
<dbReference type="Pfam" id="PF26135">
    <property type="entry name" value="YuzI"/>
    <property type="match status" value="1"/>
</dbReference>
<accession>A0A511X1H7</accession>
<organism evidence="2 3">
    <name type="scientific">Halolactibacillus alkaliphilus</name>
    <dbReference type="NCBI Taxonomy" id="442899"/>
    <lineage>
        <taxon>Bacteria</taxon>
        <taxon>Bacillati</taxon>
        <taxon>Bacillota</taxon>
        <taxon>Bacilli</taxon>
        <taxon>Bacillales</taxon>
        <taxon>Bacillaceae</taxon>
        <taxon>Halolactibacillus</taxon>
    </lineage>
</organism>
<evidence type="ECO:0000256" key="1">
    <source>
        <dbReference type="SAM" id="Phobius"/>
    </source>
</evidence>
<dbReference type="EMBL" id="BJYE01000013">
    <property type="protein sequence ID" value="GEN56809.1"/>
    <property type="molecule type" value="Genomic_DNA"/>
</dbReference>
<dbReference type="Proteomes" id="UP000321400">
    <property type="component" value="Unassembled WGS sequence"/>
</dbReference>
<dbReference type="RefSeq" id="WP_229675526.1">
    <property type="nucleotide sequence ID" value="NZ_BJYE01000013.1"/>
</dbReference>
<dbReference type="AlphaFoldDB" id="A0A511X1H7"/>
<comment type="caution">
    <text evidence="2">The sequence shown here is derived from an EMBL/GenBank/DDBJ whole genome shotgun (WGS) entry which is preliminary data.</text>
</comment>
<dbReference type="InterPro" id="IPR058887">
    <property type="entry name" value="YuzI-like"/>
</dbReference>
<evidence type="ECO:0000313" key="3">
    <source>
        <dbReference type="Proteomes" id="UP000321400"/>
    </source>
</evidence>
<evidence type="ECO:0000313" key="2">
    <source>
        <dbReference type="EMBL" id="GEN56809.1"/>
    </source>
</evidence>
<reference evidence="2 3" key="1">
    <citation type="submission" date="2019-07" db="EMBL/GenBank/DDBJ databases">
        <title>Whole genome shotgun sequence of Halolactibacillus alkaliphilus NBRC 103919.</title>
        <authorList>
            <person name="Hosoyama A."/>
            <person name="Uohara A."/>
            <person name="Ohji S."/>
            <person name="Ichikawa N."/>
        </authorList>
    </citation>
    <scope>NUCLEOTIDE SEQUENCE [LARGE SCALE GENOMIC DNA]</scope>
    <source>
        <strain evidence="2 3">NBRC 103919</strain>
    </source>
</reference>
<sequence length="67" mass="7725">MFFFLVGFGLMVQAGVMAILYLNVMPQPFNLMTYVSFITKQTSCQLFVVGVCFVFIGIKRLEHYFID</sequence>
<keyword evidence="1" id="KW-1133">Transmembrane helix</keyword>
<dbReference type="STRING" id="442899.SAMN05720591_11329"/>
<keyword evidence="1" id="KW-0472">Membrane</keyword>
<protein>
    <submittedName>
        <fullName evidence="2">Uncharacterized protein</fullName>
    </submittedName>
</protein>
<keyword evidence="3" id="KW-1185">Reference proteome</keyword>